<keyword evidence="1" id="KW-0812">Transmembrane</keyword>
<gene>
    <name evidence="2" type="ORF">OSB1V03_LOCUS20022</name>
</gene>
<feature type="non-terminal residue" evidence="2">
    <location>
        <position position="1"/>
    </location>
</feature>
<dbReference type="EMBL" id="CAJPIZ010031240">
    <property type="protein sequence ID" value="CAG2120075.1"/>
    <property type="molecule type" value="Genomic_DNA"/>
</dbReference>
<evidence type="ECO:0000313" key="3">
    <source>
        <dbReference type="Proteomes" id="UP000759131"/>
    </source>
</evidence>
<protein>
    <submittedName>
        <fullName evidence="2">Uncharacterized protein</fullName>
    </submittedName>
</protein>
<dbReference type="EMBL" id="OC885815">
    <property type="protein sequence ID" value="CAD7644365.1"/>
    <property type="molecule type" value="Genomic_DNA"/>
</dbReference>
<reference evidence="2" key="1">
    <citation type="submission" date="2020-11" db="EMBL/GenBank/DDBJ databases">
        <authorList>
            <person name="Tran Van P."/>
        </authorList>
    </citation>
    <scope>NUCLEOTIDE SEQUENCE</scope>
</reference>
<evidence type="ECO:0000256" key="1">
    <source>
        <dbReference type="SAM" id="Phobius"/>
    </source>
</evidence>
<evidence type="ECO:0000313" key="2">
    <source>
        <dbReference type="EMBL" id="CAD7644365.1"/>
    </source>
</evidence>
<feature type="transmembrane region" description="Helical" evidence="1">
    <location>
        <begin position="68"/>
        <end position="87"/>
    </location>
</feature>
<organism evidence="2">
    <name type="scientific">Medioppia subpectinata</name>
    <dbReference type="NCBI Taxonomy" id="1979941"/>
    <lineage>
        <taxon>Eukaryota</taxon>
        <taxon>Metazoa</taxon>
        <taxon>Ecdysozoa</taxon>
        <taxon>Arthropoda</taxon>
        <taxon>Chelicerata</taxon>
        <taxon>Arachnida</taxon>
        <taxon>Acari</taxon>
        <taxon>Acariformes</taxon>
        <taxon>Sarcoptiformes</taxon>
        <taxon>Oribatida</taxon>
        <taxon>Brachypylina</taxon>
        <taxon>Oppioidea</taxon>
        <taxon>Oppiidae</taxon>
        <taxon>Medioppia</taxon>
    </lineage>
</organism>
<dbReference type="Proteomes" id="UP000759131">
    <property type="component" value="Unassembled WGS sequence"/>
</dbReference>
<feature type="non-terminal residue" evidence="2">
    <location>
        <position position="138"/>
    </location>
</feature>
<name>A0A7R9QGV5_9ACAR</name>
<keyword evidence="3" id="KW-1185">Reference proteome</keyword>
<proteinExistence type="predicted"/>
<dbReference type="OrthoDB" id="6508237at2759"/>
<accession>A0A7R9QGV5</accession>
<keyword evidence="1" id="KW-1133">Transmembrane helix</keyword>
<feature type="transmembrane region" description="Helical" evidence="1">
    <location>
        <begin position="41"/>
        <end position="61"/>
    </location>
</feature>
<dbReference type="AlphaFoldDB" id="A0A7R9QGV5"/>
<keyword evidence="1" id="KW-0472">Membrane</keyword>
<sequence>IDAIGDDIDVAGETHLIHDPDGHHLYGVTNSTRKEDHITSLIVWVVVTMMAAIFTVAGVIGTVWINPCLVLFSSTMILVFALSGIFLPDFNLTLPEVSSNYYLLGLEIVAIVLSLLFVIILNRWGVKRRPAREKVVDQ</sequence>
<feature type="transmembrane region" description="Helical" evidence="1">
    <location>
        <begin position="99"/>
        <end position="122"/>
    </location>
</feature>